<dbReference type="RefSeq" id="WP_281448468.1">
    <property type="nucleotide sequence ID" value="NZ_JASBAO010000001.1"/>
</dbReference>
<feature type="domain" description="UspA" evidence="2">
    <location>
        <begin position="4"/>
        <end position="139"/>
    </location>
</feature>
<evidence type="ECO:0000256" key="1">
    <source>
        <dbReference type="ARBA" id="ARBA00008791"/>
    </source>
</evidence>
<evidence type="ECO:0000313" key="3">
    <source>
        <dbReference type="EMBL" id="MDI2091372.1"/>
    </source>
</evidence>
<dbReference type="SUPFAM" id="SSF52402">
    <property type="entry name" value="Adenine nucleotide alpha hydrolases-like"/>
    <property type="match status" value="2"/>
</dbReference>
<dbReference type="PANTHER" id="PTHR46268">
    <property type="entry name" value="STRESS RESPONSE PROTEIN NHAX"/>
    <property type="match status" value="1"/>
</dbReference>
<dbReference type="CDD" id="cd00293">
    <property type="entry name" value="USP-like"/>
    <property type="match status" value="2"/>
</dbReference>
<name>A0ABT6Q2L7_9PROT</name>
<evidence type="ECO:0000259" key="2">
    <source>
        <dbReference type="Pfam" id="PF00582"/>
    </source>
</evidence>
<sequence>MNHTKIVTCIDQSDISAHVTDYAAWIATNLHKPLELFHIVDQHPSHIKNINPKTIDVQENYSQKLLETYHQRALDIGLNHSLIKIHEEEGNFLEKIIQYEPNIDLLVIGRRGEQTEKQQNVIGNNIQQIIRSIHRPILSVAGSFSPPKNSMIAFSGSKTSQNLINQMAEKQLFLSLPLYLVMSGKQNDDRQELLAWAHQTLEDVGYNVTSSFIVGGSNIEDTIVRTVQEQCIDILIMGAFSHTSLYNMIFGSKTVDLLRYLNIPILHLH</sequence>
<gene>
    <name evidence="3" type="ORF">QJV27_08320</name>
</gene>
<evidence type="ECO:0000313" key="4">
    <source>
        <dbReference type="Proteomes" id="UP001431634"/>
    </source>
</evidence>
<proteinExistence type="inferred from homology"/>
<dbReference type="InterPro" id="IPR006016">
    <property type="entry name" value="UspA"/>
</dbReference>
<protein>
    <submittedName>
        <fullName evidence="3">Universal stress protein</fullName>
    </submittedName>
</protein>
<dbReference type="PANTHER" id="PTHR46268:SF6">
    <property type="entry name" value="UNIVERSAL STRESS PROTEIN UP12"/>
    <property type="match status" value="1"/>
</dbReference>
<comment type="caution">
    <text evidence="3">The sequence shown here is derived from an EMBL/GenBank/DDBJ whole genome shotgun (WGS) entry which is preliminary data.</text>
</comment>
<keyword evidence="4" id="KW-1185">Reference proteome</keyword>
<organism evidence="3 4">
    <name type="scientific">Commensalibacter oyaizuii</name>
    <dbReference type="NCBI Taxonomy" id="3043873"/>
    <lineage>
        <taxon>Bacteria</taxon>
        <taxon>Pseudomonadati</taxon>
        <taxon>Pseudomonadota</taxon>
        <taxon>Alphaproteobacteria</taxon>
        <taxon>Acetobacterales</taxon>
        <taxon>Acetobacteraceae</taxon>
    </lineage>
</organism>
<reference evidence="3" key="1">
    <citation type="submission" date="2023-05" db="EMBL/GenBank/DDBJ databases">
        <title>Whole genome sequence of Commensalibacter sp.</title>
        <authorList>
            <person name="Charoenyingcharoen P."/>
            <person name="Yukphan P."/>
        </authorList>
    </citation>
    <scope>NUCLEOTIDE SEQUENCE</scope>
    <source>
        <strain evidence="3">TBRC 16381</strain>
    </source>
</reference>
<dbReference type="Pfam" id="PF00582">
    <property type="entry name" value="Usp"/>
    <property type="match status" value="2"/>
</dbReference>
<dbReference type="Proteomes" id="UP001431634">
    <property type="component" value="Unassembled WGS sequence"/>
</dbReference>
<feature type="domain" description="UspA" evidence="2">
    <location>
        <begin position="186"/>
        <end position="266"/>
    </location>
</feature>
<accession>A0ABT6Q2L7</accession>
<dbReference type="EMBL" id="JASBAO010000001">
    <property type="protein sequence ID" value="MDI2091372.1"/>
    <property type="molecule type" value="Genomic_DNA"/>
</dbReference>
<dbReference type="Gene3D" id="3.40.50.12370">
    <property type="match status" value="1"/>
</dbReference>
<comment type="similarity">
    <text evidence="1">Belongs to the universal stress protein A family.</text>
</comment>